<evidence type="ECO:0000256" key="1">
    <source>
        <dbReference type="SAM" id="MobiDB-lite"/>
    </source>
</evidence>
<gene>
    <name evidence="2" type="ORF">ORAREDHAP_LOCUS12397</name>
</gene>
<reference evidence="3" key="1">
    <citation type="journal article" date="2020" name="Genome Biol.">
        <title>Gamete binning: chromosome-level and haplotype-resolved genome assembly enabled by high-throughput single-cell sequencing of gamete genomes.</title>
        <authorList>
            <person name="Campoy J.A."/>
            <person name="Sun H."/>
            <person name="Goel M."/>
            <person name="Jiao W.-B."/>
            <person name="Folz-Donahue K."/>
            <person name="Wang N."/>
            <person name="Rubio M."/>
            <person name="Liu C."/>
            <person name="Kukat C."/>
            <person name="Ruiz D."/>
            <person name="Huettel B."/>
            <person name="Schneeberger K."/>
        </authorList>
    </citation>
    <scope>NUCLEOTIDE SEQUENCE [LARGE SCALE GENOMIC DNA]</scope>
    <source>
        <strain evidence="3">cv. Rojo Pasion</strain>
    </source>
</reference>
<proteinExistence type="predicted"/>
<dbReference type="Proteomes" id="UP000507245">
    <property type="component" value="Unassembled WGS sequence"/>
</dbReference>
<feature type="region of interest" description="Disordered" evidence="1">
    <location>
        <begin position="19"/>
        <end position="39"/>
    </location>
</feature>
<accession>A0A6J5WF95</accession>
<evidence type="ECO:0000313" key="2">
    <source>
        <dbReference type="EMBL" id="CAB4299071.1"/>
    </source>
</evidence>
<dbReference type="AlphaFoldDB" id="A0A6J5WF95"/>
<name>A0A6J5WF95_PRUAR</name>
<dbReference type="OrthoDB" id="1163718at2759"/>
<evidence type="ECO:0000313" key="3">
    <source>
        <dbReference type="Proteomes" id="UP000507245"/>
    </source>
</evidence>
<keyword evidence="3" id="KW-1185">Reference proteome</keyword>
<organism evidence="2 3">
    <name type="scientific">Prunus armeniaca</name>
    <name type="common">Apricot</name>
    <name type="synonym">Armeniaca vulgaris</name>
    <dbReference type="NCBI Taxonomy" id="36596"/>
    <lineage>
        <taxon>Eukaryota</taxon>
        <taxon>Viridiplantae</taxon>
        <taxon>Streptophyta</taxon>
        <taxon>Embryophyta</taxon>
        <taxon>Tracheophyta</taxon>
        <taxon>Spermatophyta</taxon>
        <taxon>Magnoliopsida</taxon>
        <taxon>eudicotyledons</taxon>
        <taxon>Gunneridae</taxon>
        <taxon>Pentapetalae</taxon>
        <taxon>rosids</taxon>
        <taxon>fabids</taxon>
        <taxon>Rosales</taxon>
        <taxon>Rosaceae</taxon>
        <taxon>Amygdaloideae</taxon>
        <taxon>Amygdaleae</taxon>
        <taxon>Prunus</taxon>
    </lineage>
</organism>
<dbReference type="EMBL" id="CAEKKB010000002">
    <property type="protein sequence ID" value="CAB4299071.1"/>
    <property type="molecule type" value="Genomic_DNA"/>
</dbReference>
<sequence>MGKLYSQFKWRMHEHYKTCGTPEAGRSNLPHPSSLCNARPDEMKKMQDEIREKLIQEAAKGTAPDTIQVPLDAELGIMGEKIGRRGRSIHGVGVFLSMETSRSSTSSSTASSSK</sequence>
<protein>
    <submittedName>
        <fullName evidence="2">Uncharacterized protein</fullName>
    </submittedName>
</protein>